<dbReference type="OrthoDB" id="10252009at2759"/>
<accession>A0A7R8HCY1</accession>
<name>A0A7R8HCY1_LEPSM</name>
<dbReference type="AlphaFoldDB" id="A0A7R8HCY1"/>
<evidence type="ECO:0000313" key="1">
    <source>
        <dbReference type="EMBL" id="CAF3012362.1"/>
    </source>
</evidence>
<reference evidence="1" key="1">
    <citation type="submission" date="2021-02" db="EMBL/GenBank/DDBJ databases">
        <authorList>
            <person name="Bekaert M."/>
        </authorList>
    </citation>
    <scope>NUCLEOTIDE SEQUENCE</scope>
    <source>
        <strain evidence="1">IoA-00</strain>
    </source>
</reference>
<dbReference type="SUPFAM" id="SSF52799">
    <property type="entry name" value="(Phosphotyrosine protein) phosphatases II"/>
    <property type="match status" value="1"/>
</dbReference>
<evidence type="ECO:0000313" key="2">
    <source>
        <dbReference type="Proteomes" id="UP000675881"/>
    </source>
</evidence>
<sequence length="146" mass="16434">MENQINFQSSSNCPTFSPNKFKKDLCQICIEKISKHSTATDEQIRDALNYFVDKVPSLIWSGQGNVFMGGYKSAINIKFIQDNSIRLIINASGNFENIMGPKYLSELTHVCMREINICINEGQSVLIHCAQGKSPVKCNRNCLDTH</sequence>
<proteinExistence type="predicted"/>
<gene>
    <name evidence="1" type="ORF">LSAA_14312</name>
</gene>
<keyword evidence="2" id="KW-1185">Reference proteome</keyword>
<organism evidence="1 2">
    <name type="scientific">Lepeophtheirus salmonis</name>
    <name type="common">Salmon louse</name>
    <name type="synonym">Caligus salmonis</name>
    <dbReference type="NCBI Taxonomy" id="72036"/>
    <lineage>
        <taxon>Eukaryota</taxon>
        <taxon>Metazoa</taxon>
        <taxon>Ecdysozoa</taxon>
        <taxon>Arthropoda</taxon>
        <taxon>Crustacea</taxon>
        <taxon>Multicrustacea</taxon>
        <taxon>Hexanauplia</taxon>
        <taxon>Copepoda</taxon>
        <taxon>Siphonostomatoida</taxon>
        <taxon>Caligidae</taxon>
        <taxon>Lepeophtheirus</taxon>
    </lineage>
</organism>
<dbReference type="InterPro" id="IPR029021">
    <property type="entry name" value="Prot-tyrosine_phosphatase-like"/>
</dbReference>
<dbReference type="Proteomes" id="UP000675881">
    <property type="component" value="Chromosome 8"/>
</dbReference>
<protein>
    <submittedName>
        <fullName evidence="1">(salmon louse) hypothetical protein</fullName>
    </submittedName>
</protein>
<dbReference type="EMBL" id="HG994587">
    <property type="protein sequence ID" value="CAF3012362.1"/>
    <property type="molecule type" value="Genomic_DNA"/>
</dbReference>